<name>A0A1E3JHK9_9TREE</name>
<proteinExistence type="predicted"/>
<evidence type="ECO:0000256" key="1">
    <source>
        <dbReference type="SAM" id="MobiDB-lite"/>
    </source>
</evidence>
<feature type="compositionally biased region" description="Basic and acidic residues" evidence="1">
    <location>
        <begin position="173"/>
        <end position="185"/>
    </location>
</feature>
<comment type="caution">
    <text evidence="3">The sequence shown here is derived from an EMBL/GenBank/DDBJ whole genome shotgun (WGS) entry which is preliminary data.</text>
</comment>
<dbReference type="AlphaFoldDB" id="A0A1E3JHK9"/>
<sequence>MSIAAYRRLSRATKYKRVITGMNAPLDRKLRGIKAGIHAFRSTVAREKASIEASRKASIVEASRQRRAQVRASESEDVPMAPMDDYDMGPGDSSFDFVEERLQQSADDAYADRQHRYIQQTLSSVPKGKRKQYSGSIPPTFPSSSSRSSSPLTSIPSTHSAPPPTTNVQELSESERSAPATRHDSSSIIFNTKDDIGRSEGVLIGWILINFVTITVGSYYYRRKAVSAHKQKVAEEEGEKRA</sequence>
<dbReference type="Proteomes" id="UP000095149">
    <property type="component" value="Unassembled WGS sequence"/>
</dbReference>
<feature type="region of interest" description="Disordered" evidence="1">
    <location>
        <begin position="120"/>
        <end position="185"/>
    </location>
</feature>
<dbReference type="EMBL" id="MEKH01000011">
    <property type="protein sequence ID" value="ODO00315.1"/>
    <property type="molecule type" value="Genomic_DNA"/>
</dbReference>
<feature type="region of interest" description="Disordered" evidence="1">
    <location>
        <begin position="65"/>
        <end position="95"/>
    </location>
</feature>
<reference evidence="3 4" key="1">
    <citation type="submission" date="2016-06" db="EMBL/GenBank/DDBJ databases">
        <title>Evolution of pathogenesis and genome organization in the Tremellales.</title>
        <authorList>
            <person name="Cuomo C."/>
            <person name="Litvintseva A."/>
            <person name="Heitman J."/>
            <person name="Chen Y."/>
            <person name="Sun S."/>
            <person name="Springer D."/>
            <person name="Dromer F."/>
            <person name="Young S."/>
            <person name="Zeng Q."/>
            <person name="Chapman S."/>
            <person name="Gujja S."/>
            <person name="Saif S."/>
            <person name="Birren B."/>
        </authorList>
    </citation>
    <scope>NUCLEOTIDE SEQUENCE [LARGE SCALE GENOMIC DNA]</scope>
    <source>
        <strain evidence="3 4">CBS 6273</strain>
    </source>
</reference>
<organism evidence="3 4">
    <name type="scientific">Cryptococcus amylolentus CBS 6273</name>
    <dbReference type="NCBI Taxonomy" id="1296118"/>
    <lineage>
        <taxon>Eukaryota</taxon>
        <taxon>Fungi</taxon>
        <taxon>Dikarya</taxon>
        <taxon>Basidiomycota</taxon>
        <taxon>Agaricomycotina</taxon>
        <taxon>Tremellomycetes</taxon>
        <taxon>Tremellales</taxon>
        <taxon>Cryptococcaceae</taxon>
        <taxon>Cryptococcus</taxon>
    </lineage>
</organism>
<keyword evidence="2" id="KW-1133">Transmembrane helix</keyword>
<keyword evidence="2" id="KW-0472">Membrane</keyword>
<accession>A0A1E3JHK9</accession>
<evidence type="ECO:0000256" key="2">
    <source>
        <dbReference type="SAM" id="Phobius"/>
    </source>
</evidence>
<gene>
    <name evidence="3" type="ORF">I350_06947</name>
</gene>
<keyword evidence="2" id="KW-0812">Transmembrane</keyword>
<evidence type="ECO:0000313" key="3">
    <source>
        <dbReference type="EMBL" id="ODO00315.1"/>
    </source>
</evidence>
<feature type="compositionally biased region" description="Low complexity" evidence="1">
    <location>
        <begin position="134"/>
        <end position="160"/>
    </location>
</feature>
<feature type="transmembrane region" description="Helical" evidence="2">
    <location>
        <begin position="203"/>
        <end position="221"/>
    </location>
</feature>
<protein>
    <submittedName>
        <fullName evidence="3">Uncharacterized protein</fullName>
    </submittedName>
</protein>
<evidence type="ECO:0000313" key="4">
    <source>
        <dbReference type="Proteomes" id="UP000095149"/>
    </source>
</evidence>